<dbReference type="Pfam" id="PF13630">
    <property type="entry name" value="SdpI"/>
    <property type="match status" value="1"/>
</dbReference>
<dbReference type="GO" id="GO:0009636">
    <property type="term" value="P:response to toxic substance"/>
    <property type="evidence" value="ECO:0007669"/>
    <property type="project" value="TreeGrafter"/>
</dbReference>
<dbReference type="PANTHER" id="PTHR37810:SF5">
    <property type="entry name" value="IMMUNITY PROTEIN SDPI"/>
    <property type="match status" value="1"/>
</dbReference>
<dbReference type="PIRSF" id="PIRSF038959">
    <property type="entry name" value="SdpI"/>
    <property type="match status" value="1"/>
</dbReference>
<feature type="transmembrane region" description="Helical" evidence="1">
    <location>
        <begin position="191"/>
        <end position="209"/>
    </location>
</feature>
<reference evidence="3" key="1">
    <citation type="submission" date="2020-10" db="EMBL/GenBank/DDBJ databases">
        <authorList>
            <person name="Gilroy R."/>
        </authorList>
    </citation>
    <scope>NUCLEOTIDE SEQUENCE</scope>
    <source>
        <strain evidence="3">USAMLcec3-3695</strain>
    </source>
</reference>
<evidence type="ECO:0000313" key="3">
    <source>
        <dbReference type="EMBL" id="HIU57738.1"/>
    </source>
</evidence>
<dbReference type="InterPro" id="IPR012867">
    <property type="entry name" value="DUF1648"/>
</dbReference>
<dbReference type="Proteomes" id="UP000824109">
    <property type="component" value="Unassembled WGS sequence"/>
</dbReference>
<dbReference type="InterPro" id="IPR025962">
    <property type="entry name" value="SdpI/YhfL"/>
</dbReference>
<keyword evidence="1" id="KW-0812">Transmembrane</keyword>
<feature type="transmembrane region" description="Helical" evidence="1">
    <location>
        <begin position="93"/>
        <end position="110"/>
    </location>
</feature>
<dbReference type="PANTHER" id="PTHR37810">
    <property type="entry name" value="IMMUNITY PROTEIN SDPI"/>
    <property type="match status" value="1"/>
</dbReference>
<feature type="domain" description="DUF1648" evidence="2">
    <location>
        <begin position="16"/>
        <end position="63"/>
    </location>
</feature>
<keyword evidence="1" id="KW-1133">Transmembrane helix</keyword>
<proteinExistence type="predicted"/>
<keyword evidence="1" id="KW-0472">Membrane</keyword>
<reference evidence="3" key="2">
    <citation type="journal article" date="2021" name="PeerJ">
        <title>Extensive microbial diversity within the chicken gut microbiome revealed by metagenomics and culture.</title>
        <authorList>
            <person name="Gilroy R."/>
            <person name="Ravi A."/>
            <person name="Getino M."/>
            <person name="Pursley I."/>
            <person name="Horton D.L."/>
            <person name="Alikhan N.F."/>
            <person name="Baker D."/>
            <person name="Gharbi K."/>
            <person name="Hall N."/>
            <person name="Watson M."/>
            <person name="Adriaenssens E.M."/>
            <person name="Foster-Nyarko E."/>
            <person name="Jarju S."/>
            <person name="Secka A."/>
            <person name="Antonio M."/>
            <person name="Oren A."/>
            <person name="Chaudhuri R.R."/>
            <person name="La Ragione R."/>
            <person name="Hildebrand F."/>
            <person name="Pallen M.J."/>
        </authorList>
    </citation>
    <scope>NUCLEOTIDE SEQUENCE</scope>
    <source>
        <strain evidence="3">USAMLcec3-3695</strain>
    </source>
</reference>
<protein>
    <submittedName>
        <fullName evidence="3">SdpI family protein</fullName>
    </submittedName>
</protein>
<evidence type="ECO:0000313" key="4">
    <source>
        <dbReference type="Proteomes" id="UP000824109"/>
    </source>
</evidence>
<dbReference type="InterPro" id="IPR026272">
    <property type="entry name" value="SdpI"/>
</dbReference>
<feature type="transmembrane region" description="Helical" evidence="1">
    <location>
        <begin position="116"/>
        <end position="135"/>
    </location>
</feature>
<evidence type="ECO:0000259" key="2">
    <source>
        <dbReference type="Pfam" id="PF07853"/>
    </source>
</evidence>
<comment type="caution">
    <text evidence="3">The sequence shown here is derived from an EMBL/GenBank/DDBJ whole genome shotgun (WGS) entry which is preliminary data.</text>
</comment>
<dbReference type="AlphaFoldDB" id="A0A9D1MCT1"/>
<name>A0A9D1MCT1_9FIRM</name>
<dbReference type="Pfam" id="PF07853">
    <property type="entry name" value="DUF1648"/>
    <property type="match status" value="1"/>
</dbReference>
<evidence type="ECO:0000256" key="1">
    <source>
        <dbReference type="SAM" id="Phobius"/>
    </source>
</evidence>
<gene>
    <name evidence="3" type="ORF">IAA61_08025</name>
</gene>
<organism evidence="3 4">
    <name type="scientific">Candidatus Ornithomonoglobus merdipullorum</name>
    <dbReference type="NCBI Taxonomy" id="2840895"/>
    <lineage>
        <taxon>Bacteria</taxon>
        <taxon>Bacillati</taxon>
        <taxon>Bacillota</taxon>
        <taxon>Clostridia</taxon>
        <taxon>Candidatus Ornithomonoglobus</taxon>
    </lineage>
</organism>
<sequence length="213" mass="24312">MKNIFKSRSFLIPFAVCLLPFVIGAVFYRRMPEQMATHFDYNFQPDDYSSREFALFGIPAFMTAMFVLCICLLETDPKKRGMDGRLKAITRWIIPILSVVVQCITISYALDNSLNLVRFIPILIGVLFVLMGNYLPKCRQNYTMGIKLPWTLNSEENWERTHRFGGKMFVIAGLFMILAAFFGGYAAVTVFALALIACFLPTVYSFVLYKKGV</sequence>
<dbReference type="EMBL" id="DVNB01000083">
    <property type="protein sequence ID" value="HIU57738.1"/>
    <property type="molecule type" value="Genomic_DNA"/>
</dbReference>
<accession>A0A9D1MCT1</accession>
<feature type="transmembrane region" description="Helical" evidence="1">
    <location>
        <begin position="53"/>
        <end position="73"/>
    </location>
</feature>
<feature type="transmembrane region" description="Helical" evidence="1">
    <location>
        <begin position="168"/>
        <end position="185"/>
    </location>
</feature>